<organism evidence="1">
    <name type="scientific">Utricularia reniformis</name>
    <dbReference type="NCBI Taxonomy" id="192314"/>
    <lineage>
        <taxon>Eukaryota</taxon>
        <taxon>Viridiplantae</taxon>
        <taxon>Streptophyta</taxon>
        <taxon>Embryophyta</taxon>
        <taxon>Tracheophyta</taxon>
        <taxon>Spermatophyta</taxon>
        <taxon>Magnoliopsida</taxon>
        <taxon>eudicotyledons</taxon>
        <taxon>Gunneridae</taxon>
        <taxon>Pentapetalae</taxon>
        <taxon>asterids</taxon>
        <taxon>lamiids</taxon>
        <taxon>Lamiales</taxon>
        <taxon>Lentibulariaceae</taxon>
        <taxon>Utricularia</taxon>
    </lineage>
</organism>
<protein>
    <submittedName>
        <fullName evidence="1">Uncharacterized protein</fullName>
    </submittedName>
</protein>
<dbReference type="AlphaFoldDB" id="A0A1Y0B2G7"/>
<keyword evidence="1" id="KW-0496">Mitochondrion</keyword>
<sequence length="74" mass="8640">MFPIYINSGLEFFAPNNTSCQVHWSRVHDYPVPRESFTCNYSIPIRKIDHIGTAESTFHLMNALLVKYVFVYVL</sequence>
<gene>
    <name evidence="1" type="ORF">AEK19_MT1392</name>
</gene>
<geneLocation type="mitochondrion" evidence="1"/>
<reference evidence="1" key="1">
    <citation type="submission" date="2017-03" db="EMBL/GenBank/DDBJ databases">
        <title>The mitochondrial genome of the carnivorous plant Utricularia reniformis (Lentibulariaceae): structure, comparative analysis and evolutionary landmarks.</title>
        <authorList>
            <person name="Silva S.R."/>
            <person name="Alvarenga D.O."/>
            <person name="Michael T.P."/>
            <person name="Miranda V.F.O."/>
            <person name="Varani A.M."/>
        </authorList>
    </citation>
    <scope>NUCLEOTIDE SEQUENCE</scope>
</reference>
<name>A0A1Y0B2G7_9LAMI</name>
<dbReference type="EMBL" id="KY774314">
    <property type="protein sequence ID" value="ART31588.1"/>
    <property type="molecule type" value="Genomic_DNA"/>
</dbReference>
<evidence type="ECO:0000313" key="1">
    <source>
        <dbReference type="EMBL" id="ART31588.1"/>
    </source>
</evidence>
<proteinExistence type="predicted"/>
<accession>A0A1Y0B2G7</accession>